<dbReference type="AlphaFoldDB" id="A0A835RK65"/>
<proteinExistence type="predicted"/>
<comment type="caution">
    <text evidence="2">The sequence shown here is derived from an EMBL/GenBank/DDBJ whole genome shotgun (WGS) entry which is preliminary data.</text>
</comment>
<protein>
    <submittedName>
        <fullName evidence="2">Uncharacterized protein</fullName>
    </submittedName>
</protein>
<name>A0A835RK65_VANPL</name>
<evidence type="ECO:0000256" key="1">
    <source>
        <dbReference type="SAM" id="MobiDB-lite"/>
    </source>
</evidence>
<dbReference type="EMBL" id="JADCNM010000003">
    <property type="protein sequence ID" value="KAG0490514.1"/>
    <property type="molecule type" value="Genomic_DNA"/>
</dbReference>
<organism evidence="2 3">
    <name type="scientific">Vanilla planifolia</name>
    <name type="common">Vanilla</name>
    <dbReference type="NCBI Taxonomy" id="51239"/>
    <lineage>
        <taxon>Eukaryota</taxon>
        <taxon>Viridiplantae</taxon>
        <taxon>Streptophyta</taxon>
        <taxon>Embryophyta</taxon>
        <taxon>Tracheophyta</taxon>
        <taxon>Spermatophyta</taxon>
        <taxon>Magnoliopsida</taxon>
        <taxon>Liliopsida</taxon>
        <taxon>Asparagales</taxon>
        <taxon>Orchidaceae</taxon>
        <taxon>Vanilloideae</taxon>
        <taxon>Vanilleae</taxon>
        <taxon>Vanilla</taxon>
    </lineage>
</organism>
<evidence type="ECO:0000313" key="3">
    <source>
        <dbReference type="Proteomes" id="UP000639772"/>
    </source>
</evidence>
<feature type="region of interest" description="Disordered" evidence="1">
    <location>
        <begin position="38"/>
        <end position="63"/>
    </location>
</feature>
<gene>
    <name evidence="2" type="ORF">HPP92_007377</name>
</gene>
<reference evidence="2 3" key="1">
    <citation type="journal article" date="2020" name="Nat. Food">
        <title>A phased Vanilla planifolia genome enables genetic improvement of flavour and production.</title>
        <authorList>
            <person name="Hasing T."/>
            <person name="Tang H."/>
            <person name="Brym M."/>
            <person name="Khazi F."/>
            <person name="Huang T."/>
            <person name="Chambers A.H."/>
        </authorList>
    </citation>
    <scope>NUCLEOTIDE SEQUENCE [LARGE SCALE GENOMIC DNA]</scope>
    <source>
        <tissue evidence="2">Leaf</tissue>
    </source>
</reference>
<dbReference type="Proteomes" id="UP000639772">
    <property type="component" value="Chromosome 3"/>
</dbReference>
<accession>A0A835RK65</accession>
<sequence length="93" mass="10786">MNKKMRKDEEGVTFLTSIVDTENDGYRGGGGFFFSTPREALTASATTEHPRYRNRRSERREEDRKVSNFLYMGRFSISETELPRMTGFPRPAI</sequence>
<evidence type="ECO:0000313" key="2">
    <source>
        <dbReference type="EMBL" id="KAG0490514.1"/>
    </source>
</evidence>